<dbReference type="Proteomes" id="UP000197468">
    <property type="component" value="Unassembled WGS sequence"/>
</dbReference>
<feature type="region of interest" description="Disordered" evidence="1">
    <location>
        <begin position="50"/>
        <end position="89"/>
    </location>
</feature>
<dbReference type="RefSeq" id="WP_088386028.1">
    <property type="nucleotide sequence ID" value="NZ_NIOF01000007.1"/>
</dbReference>
<dbReference type="AlphaFoldDB" id="A0A246J8C8"/>
<evidence type="ECO:0000313" key="2">
    <source>
        <dbReference type="EMBL" id="OWQ88504.1"/>
    </source>
</evidence>
<dbReference type="Gene3D" id="1.10.1220.10">
    <property type="entry name" value="Met repressor-like"/>
    <property type="match status" value="1"/>
</dbReference>
<dbReference type="GO" id="GO:0006355">
    <property type="term" value="P:regulation of DNA-templated transcription"/>
    <property type="evidence" value="ECO:0007669"/>
    <property type="project" value="InterPro"/>
</dbReference>
<dbReference type="InterPro" id="IPR010985">
    <property type="entry name" value="Ribbon_hlx_hlx"/>
</dbReference>
<evidence type="ECO:0008006" key="4">
    <source>
        <dbReference type="Google" id="ProtNLM"/>
    </source>
</evidence>
<organism evidence="2 3">
    <name type="scientific">Roseateles aquatilis</name>
    <dbReference type="NCBI Taxonomy" id="431061"/>
    <lineage>
        <taxon>Bacteria</taxon>
        <taxon>Pseudomonadati</taxon>
        <taxon>Pseudomonadota</taxon>
        <taxon>Betaproteobacteria</taxon>
        <taxon>Burkholderiales</taxon>
        <taxon>Sphaerotilaceae</taxon>
        <taxon>Roseateles</taxon>
    </lineage>
</organism>
<proteinExistence type="predicted"/>
<dbReference type="InterPro" id="IPR013321">
    <property type="entry name" value="Arc_rbn_hlx_hlx"/>
</dbReference>
<sequence length="89" mass="9399">MASPGKKQFPLRLDPALWEEIERLAAIELRSSNAQIELLLREALKRRGIKPAPAAAVRRGRPPAGEGADEAGADSHDAGADADGSSLSE</sequence>
<evidence type="ECO:0000256" key="1">
    <source>
        <dbReference type="SAM" id="MobiDB-lite"/>
    </source>
</evidence>
<keyword evidence="3" id="KW-1185">Reference proteome</keyword>
<comment type="caution">
    <text evidence="2">The sequence shown here is derived from an EMBL/GenBank/DDBJ whole genome shotgun (WGS) entry which is preliminary data.</text>
</comment>
<name>A0A246J8C8_9BURK</name>
<reference evidence="2 3" key="1">
    <citation type="journal article" date="2008" name="Int. J. Syst. Evol. Microbiol.">
        <title>Description of Roseateles aquatilis sp. nov. and Roseateles terrae sp. nov., in the class Betaproteobacteria, and emended description of the genus Roseateles.</title>
        <authorList>
            <person name="Gomila M."/>
            <person name="Bowien B."/>
            <person name="Falsen E."/>
            <person name="Moore E.R."/>
            <person name="Lalucat J."/>
        </authorList>
    </citation>
    <scope>NUCLEOTIDE SEQUENCE [LARGE SCALE GENOMIC DNA]</scope>
    <source>
        <strain evidence="2 3">CCUG 48205</strain>
    </source>
</reference>
<accession>A0A246J8C8</accession>
<evidence type="ECO:0000313" key="3">
    <source>
        <dbReference type="Proteomes" id="UP000197468"/>
    </source>
</evidence>
<protein>
    <recommendedName>
        <fullName evidence="4">Toxin-antitoxin system HicB family antitoxin</fullName>
    </recommendedName>
</protein>
<dbReference type="EMBL" id="NIOF01000007">
    <property type="protein sequence ID" value="OWQ88504.1"/>
    <property type="molecule type" value="Genomic_DNA"/>
</dbReference>
<dbReference type="OrthoDB" id="9812601at2"/>
<dbReference type="SUPFAM" id="SSF47598">
    <property type="entry name" value="Ribbon-helix-helix"/>
    <property type="match status" value="1"/>
</dbReference>
<gene>
    <name evidence="2" type="ORF">CDN99_16765</name>
</gene>
<feature type="compositionally biased region" description="Low complexity" evidence="1">
    <location>
        <begin position="51"/>
        <end position="66"/>
    </location>
</feature>